<evidence type="ECO:0000313" key="2">
    <source>
        <dbReference type="Proteomes" id="UP000308600"/>
    </source>
</evidence>
<protein>
    <submittedName>
        <fullName evidence="1">Uncharacterized protein</fullName>
    </submittedName>
</protein>
<evidence type="ECO:0000313" key="1">
    <source>
        <dbReference type="EMBL" id="TFK67213.1"/>
    </source>
</evidence>
<gene>
    <name evidence="1" type="ORF">BDN72DRAFT_112113</name>
</gene>
<proteinExistence type="predicted"/>
<name>A0ACD3AND1_9AGAR</name>
<organism evidence="1 2">
    <name type="scientific">Pluteus cervinus</name>
    <dbReference type="NCBI Taxonomy" id="181527"/>
    <lineage>
        <taxon>Eukaryota</taxon>
        <taxon>Fungi</taxon>
        <taxon>Dikarya</taxon>
        <taxon>Basidiomycota</taxon>
        <taxon>Agaricomycotina</taxon>
        <taxon>Agaricomycetes</taxon>
        <taxon>Agaricomycetidae</taxon>
        <taxon>Agaricales</taxon>
        <taxon>Pluteineae</taxon>
        <taxon>Pluteaceae</taxon>
        <taxon>Pluteus</taxon>
    </lineage>
</organism>
<keyword evidence="2" id="KW-1185">Reference proteome</keyword>
<dbReference type="Proteomes" id="UP000308600">
    <property type="component" value="Unassembled WGS sequence"/>
</dbReference>
<dbReference type="EMBL" id="ML208382">
    <property type="protein sequence ID" value="TFK67213.1"/>
    <property type="molecule type" value="Genomic_DNA"/>
</dbReference>
<accession>A0ACD3AND1</accession>
<reference evidence="1 2" key="1">
    <citation type="journal article" date="2019" name="Nat. Ecol. Evol.">
        <title>Megaphylogeny resolves global patterns of mushroom evolution.</title>
        <authorList>
            <person name="Varga T."/>
            <person name="Krizsan K."/>
            <person name="Foldi C."/>
            <person name="Dima B."/>
            <person name="Sanchez-Garcia M."/>
            <person name="Sanchez-Ramirez S."/>
            <person name="Szollosi G.J."/>
            <person name="Szarkandi J.G."/>
            <person name="Papp V."/>
            <person name="Albert L."/>
            <person name="Andreopoulos W."/>
            <person name="Angelini C."/>
            <person name="Antonin V."/>
            <person name="Barry K.W."/>
            <person name="Bougher N.L."/>
            <person name="Buchanan P."/>
            <person name="Buyck B."/>
            <person name="Bense V."/>
            <person name="Catcheside P."/>
            <person name="Chovatia M."/>
            <person name="Cooper J."/>
            <person name="Damon W."/>
            <person name="Desjardin D."/>
            <person name="Finy P."/>
            <person name="Geml J."/>
            <person name="Haridas S."/>
            <person name="Hughes K."/>
            <person name="Justo A."/>
            <person name="Karasinski D."/>
            <person name="Kautmanova I."/>
            <person name="Kiss B."/>
            <person name="Kocsube S."/>
            <person name="Kotiranta H."/>
            <person name="LaButti K.M."/>
            <person name="Lechner B.E."/>
            <person name="Liimatainen K."/>
            <person name="Lipzen A."/>
            <person name="Lukacs Z."/>
            <person name="Mihaltcheva S."/>
            <person name="Morgado L.N."/>
            <person name="Niskanen T."/>
            <person name="Noordeloos M.E."/>
            <person name="Ohm R.A."/>
            <person name="Ortiz-Santana B."/>
            <person name="Ovrebo C."/>
            <person name="Racz N."/>
            <person name="Riley R."/>
            <person name="Savchenko A."/>
            <person name="Shiryaev A."/>
            <person name="Soop K."/>
            <person name="Spirin V."/>
            <person name="Szebenyi C."/>
            <person name="Tomsovsky M."/>
            <person name="Tulloss R.E."/>
            <person name="Uehling J."/>
            <person name="Grigoriev I.V."/>
            <person name="Vagvolgyi C."/>
            <person name="Papp T."/>
            <person name="Martin F.M."/>
            <person name="Miettinen O."/>
            <person name="Hibbett D.S."/>
            <person name="Nagy L.G."/>
        </authorList>
    </citation>
    <scope>NUCLEOTIDE SEQUENCE [LARGE SCALE GENOMIC DNA]</scope>
    <source>
        <strain evidence="1 2">NL-1719</strain>
    </source>
</reference>
<sequence length="99" mass="11245">MHSGRCSSWNRFGARLRAGQHEAAHFDPMSDLIPIMWALSRLSCHGQPILFYFRYFSCLSLALLFHASSPRVLARPVPIRPIRTGSFTSLISEARDRVT</sequence>